<dbReference type="InterPro" id="IPR012675">
    <property type="entry name" value="Beta-grasp_dom_sf"/>
</dbReference>
<organism evidence="1 2">
    <name type="scientific">Methanococcoides burtonii (strain DSM 6242 / NBRC 107633 / OCM 468 / ACE-M)</name>
    <dbReference type="NCBI Taxonomy" id="259564"/>
    <lineage>
        <taxon>Archaea</taxon>
        <taxon>Methanobacteriati</taxon>
        <taxon>Methanobacteriota</taxon>
        <taxon>Stenosarchaea group</taxon>
        <taxon>Methanomicrobia</taxon>
        <taxon>Methanosarcinales</taxon>
        <taxon>Methanosarcinaceae</taxon>
        <taxon>Methanococcoides</taxon>
    </lineage>
</organism>
<name>Q12W49_METBU</name>
<evidence type="ECO:0000313" key="2">
    <source>
        <dbReference type="Proteomes" id="UP000001979"/>
    </source>
</evidence>
<dbReference type="InterPro" id="IPR016155">
    <property type="entry name" value="Mopterin_synth/thiamin_S_b"/>
</dbReference>
<dbReference type="NCBIfam" id="TIGR01687">
    <property type="entry name" value="moaD_arch"/>
    <property type="match status" value="1"/>
</dbReference>
<dbReference type="AlphaFoldDB" id="Q12W49"/>
<sequence length="112" mass="12653">MYQTSWIVLLNMQYTQIAMVGVKIKLFANLREIAGVSELELEGENIQEILDILQNDHPQIQELIYDDDRGKKEIRAYINILINGNNIQHLEGSDTVLNEGDEIAIFPPVSGG</sequence>
<dbReference type="Gene3D" id="3.10.20.30">
    <property type="match status" value="1"/>
</dbReference>
<dbReference type="EMBL" id="CP000300">
    <property type="protein sequence ID" value="ABE52327.1"/>
    <property type="molecule type" value="Genomic_DNA"/>
</dbReference>
<dbReference type="NCBIfam" id="NF041918">
    <property type="entry name" value="SAMP1"/>
    <property type="match status" value="1"/>
</dbReference>
<dbReference type="STRING" id="259564.Mbur_1415"/>
<dbReference type="InterPro" id="IPR054834">
    <property type="entry name" value="SAMP1_3"/>
</dbReference>
<dbReference type="Proteomes" id="UP000001979">
    <property type="component" value="Chromosome"/>
</dbReference>
<dbReference type="Pfam" id="PF02597">
    <property type="entry name" value="ThiS"/>
    <property type="match status" value="1"/>
</dbReference>
<dbReference type="HOGENOM" id="CLU_114601_1_2_2"/>
<dbReference type="PANTHER" id="PTHR38031:SF1">
    <property type="entry name" value="SULFUR CARRIER PROTEIN CYSO"/>
    <property type="match status" value="1"/>
</dbReference>
<dbReference type="SUPFAM" id="SSF54285">
    <property type="entry name" value="MoaD/ThiS"/>
    <property type="match status" value="1"/>
</dbReference>
<keyword evidence="2" id="KW-1185">Reference proteome</keyword>
<gene>
    <name evidence="1" type="primary">moaD</name>
    <name evidence="1" type="ordered locus">Mbur_1415</name>
</gene>
<dbReference type="InterPro" id="IPR010038">
    <property type="entry name" value="MoaD_arc-typ"/>
</dbReference>
<dbReference type="InterPro" id="IPR003749">
    <property type="entry name" value="ThiS/MoaD-like"/>
</dbReference>
<reference evidence="2" key="1">
    <citation type="journal article" date="2009" name="ISME J.">
        <title>The genome sequence of the psychrophilic archaeon, Methanococcoides burtonii: the role of genome evolution in cold adaptation.</title>
        <authorList>
            <person name="Allen M.A."/>
            <person name="Lauro F.M."/>
            <person name="Williams T.J."/>
            <person name="Burg D."/>
            <person name="Siddiqui K.S."/>
            <person name="De Francisci D."/>
            <person name="Chong K.W."/>
            <person name="Pilak O."/>
            <person name="Chew H.H."/>
            <person name="De Maere M.Z."/>
            <person name="Ting L."/>
            <person name="Katrib M."/>
            <person name="Ng C."/>
            <person name="Sowers K.R."/>
            <person name="Galperin M.Y."/>
            <person name="Anderson I.J."/>
            <person name="Ivanova N."/>
            <person name="Dalin E."/>
            <person name="Martinez M."/>
            <person name="Lapidus A."/>
            <person name="Hauser L."/>
            <person name="Land M."/>
            <person name="Thomas T."/>
            <person name="Cavicchioli R."/>
        </authorList>
    </citation>
    <scope>NUCLEOTIDE SEQUENCE [LARGE SCALE GENOMIC DNA]</scope>
    <source>
        <strain evidence="2">DSM 6242 / NBRC 107633 / OCM 468 / ACE-M</strain>
    </source>
</reference>
<proteinExistence type="predicted"/>
<dbReference type="PANTHER" id="PTHR38031">
    <property type="entry name" value="SULFUR CARRIER PROTEIN SLR0821-RELATED"/>
    <property type="match status" value="1"/>
</dbReference>
<dbReference type="KEGG" id="mbu:Mbur_1415"/>
<dbReference type="InterPro" id="IPR052045">
    <property type="entry name" value="Sulfur_Carrier/Prot_Modifier"/>
</dbReference>
<accession>Q12W49</accession>
<evidence type="ECO:0000313" key="1">
    <source>
        <dbReference type="EMBL" id="ABE52327.1"/>
    </source>
</evidence>
<protein>
    <submittedName>
        <fullName evidence="1">Molybdopterin synthase small subunit</fullName>
    </submittedName>
</protein>